<evidence type="ECO:0000256" key="2">
    <source>
        <dbReference type="SAM" id="SignalP"/>
    </source>
</evidence>
<gene>
    <name evidence="4" type="ORF">PAEH1_01535</name>
</gene>
<dbReference type="Gene3D" id="2.30.30.40">
    <property type="entry name" value="SH3 Domains"/>
    <property type="match status" value="1"/>
</dbReference>
<dbReference type="STRING" id="643674.PAEH1_01535"/>
<dbReference type="Pfam" id="PF08239">
    <property type="entry name" value="SH3_3"/>
    <property type="match status" value="1"/>
</dbReference>
<feature type="chain" id="PRO_5010742995" description="SH3b domain-containing protein" evidence="2">
    <location>
        <begin position="27"/>
        <end position="161"/>
    </location>
</feature>
<dbReference type="EMBL" id="CP019697">
    <property type="protein sequence ID" value="AQS50561.1"/>
    <property type="molecule type" value="Genomic_DNA"/>
</dbReference>
<keyword evidence="2" id="KW-0732">Signal</keyword>
<evidence type="ECO:0000313" key="4">
    <source>
        <dbReference type="EMBL" id="AQS50561.1"/>
    </source>
</evidence>
<feature type="domain" description="SH3b" evidence="3">
    <location>
        <begin position="41"/>
        <end position="101"/>
    </location>
</feature>
<dbReference type="AlphaFoldDB" id="A0A1U9JXT7"/>
<accession>A0A1U9JXT7</accession>
<evidence type="ECO:0000313" key="5">
    <source>
        <dbReference type="Proteomes" id="UP000189369"/>
    </source>
</evidence>
<name>A0A1U9JXT7_9BURK</name>
<dbReference type="KEGG" id="phn:PAEH1_01535"/>
<organism evidence="4 5">
    <name type="scientific">Paenalcaligenes hominis</name>
    <dbReference type="NCBI Taxonomy" id="643674"/>
    <lineage>
        <taxon>Bacteria</taxon>
        <taxon>Pseudomonadati</taxon>
        <taxon>Pseudomonadota</taxon>
        <taxon>Betaproteobacteria</taxon>
        <taxon>Burkholderiales</taxon>
        <taxon>Alcaligenaceae</taxon>
        <taxon>Paenalcaligenes</taxon>
    </lineage>
</organism>
<reference evidence="4 5" key="1">
    <citation type="submission" date="2017-01" db="EMBL/GenBank/DDBJ databases">
        <title>Complete Genome Sequence of Paenalcaligenes hominis, Isolated from a paraplegic Patient with neurogenic bladder.</title>
        <authorList>
            <person name="Mukhopadhyay R."/>
            <person name="Joaquin J."/>
            <person name="Hogue R."/>
            <person name="Kilaru A."/>
            <person name="Jospin G."/>
            <person name="Mars K."/>
            <person name="Eisen J.A."/>
            <person name="Chaturvedi V."/>
        </authorList>
    </citation>
    <scope>NUCLEOTIDE SEQUENCE [LARGE SCALE GENOMIC DNA]</scope>
    <source>
        <strain evidence="4 5">15S00501</strain>
    </source>
</reference>
<feature type="region of interest" description="Disordered" evidence="1">
    <location>
        <begin position="115"/>
        <end position="134"/>
    </location>
</feature>
<evidence type="ECO:0000256" key="1">
    <source>
        <dbReference type="SAM" id="MobiDB-lite"/>
    </source>
</evidence>
<dbReference type="OrthoDB" id="7027094at2"/>
<dbReference type="Proteomes" id="UP000189369">
    <property type="component" value="Chromosome"/>
</dbReference>
<dbReference type="InterPro" id="IPR003646">
    <property type="entry name" value="SH3-like_bac-type"/>
</dbReference>
<sequence length="161" mass="17863">MNQIYFFRTLVLSLFFLFIGLPSSHAQGLPDTSQIGQYATPKTRYVGPATLNVRIEPRTGAIVAKLERGTEVKVYDEANGWSLTSPNSQQWVSSEYLCTTPNCADNSRWFYVPQPKRSQPAARSQSRPTYSAGCPCSSGSNCYGPRGGRYCITSGGNKRYR</sequence>
<evidence type="ECO:0000259" key="3">
    <source>
        <dbReference type="SMART" id="SM00287"/>
    </source>
</evidence>
<protein>
    <recommendedName>
        <fullName evidence="3">SH3b domain-containing protein</fullName>
    </recommendedName>
</protein>
<feature type="signal peptide" evidence="2">
    <location>
        <begin position="1"/>
        <end position="26"/>
    </location>
</feature>
<dbReference type="SMART" id="SM00287">
    <property type="entry name" value="SH3b"/>
    <property type="match status" value="1"/>
</dbReference>
<proteinExistence type="predicted"/>